<keyword evidence="10" id="KW-0645">Protease</keyword>
<comment type="similarity">
    <text evidence="1 7">Belongs to the peptidase S11 family.</text>
</comment>
<dbReference type="InterPro" id="IPR012338">
    <property type="entry name" value="Beta-lactam/transpept-like"/>
</dbReference>
<comment type="caution">
    <text evidence="10">The sequence shown here is derived from an EMBL/GenBank/DDBJ whole genome shotgun (WGS) entry which is preliminary data.</text>
</comment>
<feature type="compositionally biased region" description="Acidic residues" evidence="8">
    <location>
        <begin position="72"/>
        <end position="84"/>
    </location>
</feature>
<sequence>MAFSGARTPSGGASGPPGDTEAPEEPEDRIAAAPAAEETSEETPEEKGPEEKAPESKPADDSPTKDKRTSDEPEADEPADTADEDPARERDVAAADEPEAETPAVPDKPEAEESSDRTTVLRTDVVRARADKPEAEDSADAPDTATPADAKPGESDEADAEPADAKPATKPSDDKPSDDKPAATKPSDDEPSSDKDDKADEQPSVAAEDEAEAVRTQALRSEFVPLRSSDDPPSAPAARPTPPPPGPPVPEADATRQQPLPPVPGQRAIDLLAELTNKPAPPETPLRTLVRRVKIWTPLVLLLVLVFVSVQLLRPLPAPALELTASPTHVFDGGKPAIAWPDSGQAALGVEGLGSFGTSGEQKPVPIASVAKTMTAYLLLRDHPMKEGEDGKKIPVDKKAEDDAGLSAQGESTVDVKEGETLTQREALNAIMIASANNVARLVARWDSGSEEKFVEKMNATADELGMKNTTYTDPSGLLKETVSTAEDQVKLGRAAMKLPAFRESVRLPSYVDRNGKKQDNWNRLVPLFGTIGIKTGTTTAAGGNLLFAAEKEIGGTKQLIIGAVLSQHRPPIIDSVLAAAKELILSAQEALESETVIKKGTVVGVVDDGLGGRTDVVVTEDVEAVGWSGLKVRLALSEGRDGVPGEAPKGTKVGTLTVGAGQGQVKVPVALDGELVEPGSGARLARVG</sequence>
<evidence type="ECO:0000256" key="1">
    <source>
        <dbReference type="ARBA" id="ARBA00007164"/>
    </source>
</evidence>
<evidence type="ECO:0000259" key="9">
    <source>
        <dbReference type="Pfam" id="PF00768"/>
    </source>
</evidence>
<evidence type="ECO:0000256" key="3">
    <source>
        <dbReference type="ARBA" id="ARBA00022801"/>
    </source>
</evidence>
<dbReference type="EMBL" id="WMLF01000076">
    <property type="protein sequence ID" value="MBB1243466.1"/>
    <property type="molecule type" value="Genomic_DNA"/>
</dbReference>
<organism evidence="10 11">
    <name type="scientific">Streptomyces durbertensis</name>
    <dbReference type="NCBI Taxonomy" id="2448886"/>
    <lineage>
        <taxon>Bacteria</taxon>
        <taxon>Bacillati</taxon>
        <taxon>Actinomycetota</taxon>
        <taxon>Actinomycetes</taxon>
        <taxon>Kitasatosporales</taxon>
        <taxon>Streptomycetaceae</taxon>
        <taxon>Streptomyces</taxon>
    </lineage>
</organism>
<evidence type="ECO:0000313" key="10">
    <source>
        <dbReference type="EMBL" id="MBB1243466.1"/>
    </source>
</evidence>
<reference evidence="11" key="1">
    <citation type="journal article" date="2020" name="Syst. Appl. Microbiol.">
        <title>Streptomyces alkaliterrae sp. nov., isolated from an alkaline soil, and emended descriptions of Streptomyces alkaliphilus, Streptomyces calidiresistens and Streptomyces durbertensis.</title>
        <authorList>
            <person name="Swiecimska M."/>
            <person name="Golinska P."/>
            <person name="Nouioui I."/>
            <person name="Wypij M."/>
            <person name="Rai M."/>
            <person name="Sangal V."/>
            <person name="Goodfellow M."/>
        </authorList>
    </citation>
    <scope>NUCLEOTIDE SEQUENCE [LARGE SCALE GENOMIC DNA]</scope>
    <source>
        <strain evidence="11">DSM 104538</strain>
    </source>
</reference>
<gene>
    <name evidence="10" type="ORF">GL263_07810</name>
</gene>
<feature type="compositionally biased region" description="Basic and acidic residues" evidence="8">
    <location>
        <begin position="107"/>
        <end position="116"/>
    </location>
</feature>
<dbReference type="Gene3D" id="3.40.710.10">
    <property type="entry name" value="DD-peptidase/beta-lactamase superfamily"/>
    <property type="match status" value="1"/>
</dbReference>
<feature type="region of interest" description="Disordered" evidence="8">
    <location>
        <begin position="386"/>
        <end position="417"/>
    </location>
</feature>
<accession>A0ABR6EDQ9</accession>
<keyword evidence="10" id="KW-0121">Carboxypeptidase</keyword>
<dbReference type="PANTHER" id="PTHR21581">
    <property type="entry name" value="D-ALANYL-D-ALANINE CARBOXYPEPTIDASE"/>
    <property type="match status" value="1"/>
</dbReference>
<evidence type="ECO:0000256" key="2">
    <source>
        <dbReference type="ARBA" id="ARBA00022729"/>
    </source>
</evidence>
<feature type="domain" description="Peptidase S11 D-alanyl-D-alanine carboxypeptidase A N-terminal" evidence="9">
    <location>
        <begin position="361"/>
        <end position="553"/>
    </location>
</feature>
<dbReference type="InterPro" id="IPR001967">
    <property type="entry name" value="Peptidase_S11_N"/>
</dbReference>
<feature type="compositionally biased region" description="Low complexity" evidence="8">
    <location>
        <begin position="141"/>
        <end position="150"/>
    </location>
</feature>
<dbReference type="SUPFAM" id="SSF56601">
    <property type="entry name" value="beta-lactamase/transpeptidase-like"/>
    <property type="match status" value="1"/>
</dbReference>
<feature type="compositionally biased region" description="Basic and acidic residues" evidence="8">
    <location>
        <begin position="386"/>
        <end position="402"/>
    </location>
</feature>
<feature type="compositionally biased region" description="Basic and acidic residues" evidence="8">
    <location>
        <begin position="45"/>
        <end position="71"/>
    </location>
</feature>
<feature type="compositionally biased region" description="Basic and acidic residues" evidence="8">
    <location>
        <begin position="171"/>
        <end position="201"/>
    </location>
</feature>
<name>A0ABR6EDQ9_9ACTN</name>
<feature type="region of interest" description="Disordered" evidence="8">
    <location>
        <begin position="1"/>
        <end position="264"/>
    </location>
</feature>
<dbReference type="GO" id="GO:0004180">
    <property type="term" value="F:carboxypeptidase activity"/>
    <property type="evidence" value="ECO:0007669"/>
    <property type="project" value="UniProtKB-KW"/>
</dbReference>
<keyword evidence="3" id="KW-0378">Hydrolase</keyword>
<keyword evidence="2" id="KW-0732">Signal</keyword>
<dbReference type="PRINTS" id="PR00725">
    <property type="entry name" value="DADACBPTASE1"/>
</dbReference>
<dbReference type="Proteomes" id="UP000766698">
    <property type="component" value="Unassembled WGS sequence"/>
</dbReference>
<dbReference type="InterPro" id="IPR018044">
    <property type="entry name" value="Peptidase_S11"/>
</dbReference>
<keyword evidence="4" id="KW-0133">Cell shape</keyword>
<evidence type="ECO:0000256" key="5">
    <source>
        <dbReference type="ARBA" id="ARBA00022984"/>
    </source>
</evidence>
<dbReference type="PANTHER" id="PTHR21581:SF33">
    <property type="entry name" value="D-ALANYL-D-ALANINE CARBOXYPEPTIDASE DACB"/>
    <property type="match status" value="1"/>
</dbReference>
<protein>
    <submittedName>
        <fullName evidence="10">D-alanyl-D-alanine carboxypeptidase</fullName>
    </submittedName>
</protein>
<evidence type="ECO:0000256" key="7">
    <source>
        <dbReference type="RuleBase" id="RU004016"/>
    </source>
</evidence>
<keyword evidence="6" id="KW-0961">Cell wall biogenesis/degradation</keyword>
<evidence type="ECO:0000256" key="6">
    <source>
        <dbReference type="ARBA" id="ARBA00023316"/>
    </source>
</evidence>
<evidence type="ECO:0000256" key="4">
    <source>
        <dbReference type="ARBA" id="ARBA00022960"/>
    </source>
</evidence>
<feature type="compositionally biased region" description="Pro residues" evidence="8">
    <location>
        <begin position="233"/>
        <end position="250"/>
    </location>
</feature>
<feature type="compositionally biased region" description="Basic and acidic residues" evidence="8">
    <location>
        <begin position="124"/>
        <end position="135"/>
    </location>
</feature>
<dbReference type="Pfam" id="PF00768">
    <property type="entry name" value="Peptidase_S11"/>
    <property type="match status" value="1"/>
</dbReference>
<proteinExistence type="inferred from homology"/>
<keyword evidence="11" id="KW-1185">Reference proteome</keyword>
<evidence type="ECO:0000256" key="8">
    <source>
        <dbReference type="SAM" id="MobiDB-lite"/>
    </source>
</evidence>
<keyword evidence="5" id="KW-0573">Peptidoglycan synthesis</keyword>
<evidence type="ECO:0000313" key="11">
    <source>
        <dbReference type="Proteomes" id="UP000766698"/>
    </source>
</evidence>